<reference evidence="2" key="1">
    <citation type="submission" date="2021-03" db="EMBL/GenBank/DDBJ databases">
        <title>Draft genome sequence of rust myrtle Austropuccinia psidii MF-1, a brazilian biotype.</title>
        <authorList>
            <person name="Quecine M.C."/>
            <person name="Pachon D.M.R."/>
            <person name="Bonatelli M.L."/>
            <person name="Correr F.H."/>
            <person name="Franceschini L.M."/>
            <person name="Leite T.F."/>
            <person name="Margarido G.R.A."/>
            <person name="Almeida C.A."/>
            <person name="Ferrarezi J.A."/>
            <person name="Labate C.A."/>
        </authorList>
    </citation>
    <scope>NUCLEOTIDE SEQUENCE</scope>
    <source>
        <strain evidence="2">MF-1</strain>
    </source>
</reference>
<keyword evidence="3" id="KW-1185">Reference proteome</keyword>
<dbReference type="EMBL" id="AVOT02055293">
    <property type="protein sequence ID" value="MBW0549860.1"/>
    <property type="molecule type" value="Genomic_DNA"/>
</dbReference>
<gene>
    <name evidence="2" type="ORF">O181_089575</name>
</gene>
<dbReference type="Proteomes" id="UP000765509">
    <property type="component" value="Unassembled WGS sequence"/>
</dbReference>
<comment type="caution">
    <text evidence="2">The sequence shown here is derived from an EMBL/GenBank/DDBJ whole genome shotgun (WGS) entry which is preliminary data.</text>
</comment>
<proteinExistence type="predicted"/>
<sequence>MRPHCSEDVTPTLPPISALTTPYASTPQPLNLLTLRWCPQDMPLTPPLPLLMPSPTHLILSDPYHPYAHIVPSQHSSDPALTPA</sequence>
<evidence type="ECO:0000313" key="2">
    <source>
        <dbReference type="EMBL" id="MBW0549860.1"/>
    </source>
</evidence>
<accession>A0A9Q3P609</accession>
<dbReference type="AlphaFoldDB" id="A0A9Q3P609"/>
<evidence type="ECO:0000313" key="3">
    <source>
        <dbReference type="Proteomes" id="UP000765509"/>
    </source>
</evidence>
<name>A0A9Q3P609_9BASI</name>
<feature type="region of interest" description="Disordered" evidence="1">
    <location>
        <begin position="1"/>
        <end position="20"/>
    </location>
</feature>
<organism evidence="2 3">
    <name type="scientific">Austropuccinia psidii MF-1</name>
    <dbReference type="NCBI Taxonomy" id="1389203"/>
    <lineage>
        <taxon>Eukaryota</taxon>
        <taxon>Fungi</taxon>
        <taxon>Dikarya</taxon>
        <taxon>Basidiomycota</taxon>
        <taxon>Pucciniomycotina</taxon>
        <taxon>Pucciniomycetes</taxon>
        <taxon>Pucciniales</taxon>
        <taxon>Sphaerophragmiaceae</taxon>
        <taxon>Austropuccinia</taxon>
    </lineage>
</organism>
<evidence type="ECO:0000256" key="1">
    <source>
        <dbReference type="SAM" id="MobiDB-lite"/>
    </source>
</evidence>
<protein>
    <submittedName>
        <fullName evidence="2">Uncharacterized protein</fullName>
    </submittedName>
</protein>